<dbReference type="EMBL" id="MT418680">
    <property type="protein sequence ID" value="QKF94642.1"/>
    <property type="molecule type" value="Genomic_DNA"/>
</dbReference>
<evidence type="ECO:0000313" key="2">
    <source>
        <dbReference type="EMBL" id="QKF94642.1"/>
    </source>
</evidence>
<keyword evidence="3" id="KW-1185">Reference proteome</keyword>
<accession>A0A7D3R1N9</accession>
<name>A0A7D3R1N9_9VIRU</name>
<organism evidence="2 3">
    <name type="scientific">Fadolivirus FV1/VV64</name>
    <dbReference type="NCBI Taxonomy" id="3070911"/>
    <lineage>
        <taxon>Viruses</taxon>
        <taxon>Varidnaviria</taxon>
        <taxon>Bamfordvirae</taxon>
        <taxon>Nucleocytoviricota</taxon>
        <taxon>Megaviricetes</taxon>
        <taxon>Imitervirales</taxon>
        <taxon>Mimiviridae</taxon>
        <taxon>Klosneuvirinae</taxon>
        <taxon>Fadolivirus</taxon>
        <taxon>Fadolivirus algeromassiliense</taxon>
    </lineage>
</organism>
<proteinExistence type="predicted"/>
<gene>
    <name evidence="2" type="ORF">Fadolivirus_1_1184</name>
</gene>
<evidence type="ECO:0000259" key="1">
    <source>
        <dbReference type="Pfam" id="PF00535"/>
    </source>
</evidence>
<dbReference type="InterPro" id="IPR029044">
    <property type="entry name" value="Nucleotide-diphossugar_trans"/>
</dbReference>
<evidence type="ECO:0000313" key="3">
    <source>
        <dbReference type="Proteomes" id="UP001162001"/>
    </source>
</evidence>
<feature type="domain" description="Glycosyltransferase 2-like" evidence="1">
    <location>
        <begin position="74"/>
        <end position="160"/>
    </location>
</feature>
<dbReference type="Proteomes" id="UP001162001">
    <property type="component" value="Segment"/>
</dbReference>
<dbReference type="Gene3D" id="3.90.550.10">
    <property type="entry name" value="Spore Coat Polysaccharide Biosynthesis Protein SpsA, Chain A"/>
    <property type="match status" value="1"/>
</dbReference>
<dbReference type="GO" id="GO:0016740">
    <property type="term" value="F:transferase activity"/>
    <property type="evidence" value="ECO:0007669"/>
    <property type="project" value="UniProtKB-KW"/>
</dbReference>
<reference evidence="2 3" key="1">
    <citation type="submission" date="2020-04" db="EMBL/GenBank/DDBJ databases">
        <title>Advantages and limits of metagenomic assembly and binning of a giant virus.</title>
        <authorList>
            <person name="Schulz F."/>
            <person name="Andreani J."/>
            <person name="Francis R."/>
            <person name="Boudjemaa H."/>
            <person name="Bou Khalil J.Y."/>
            <person name="Lee J."/>
            <person name="La Scola B."/>
            <person name="Woyke T."/>
        </authorList>
    </citation>
    <scope>NUCLEOTIDE SEQUENCE [LARGE SCALE GENOMIC DNA]</scope>
    <source>
        <strain evidence="2 3">FV1/VV64</strain>
    </source>
</reference>
<keyword evidence="2" id="KW-0808">Transferase</keyword>
<dbReference type="Pfam" id="PF00535">
    <property type="entry name" value="Glycos_transf_2"/>
    <property type="match status" value="1"/>
</dbReference>
<dbReference type="InterPro" id="IPR001173">
    <property type="entry name" value="Glyco_trans_2-like"/>
</dbReference>
<protein>
    <submittedName>
        <fullName evidence="2">Glycosyl transferase family 2</fullName>
    </submittedName>
</protein>
<dbReference type="SUPFAM" id="SSF53448">
    <property type="entry name" value="Nucleotide-diphospho-sugar transferases"/>
    <property type="match status" value="1"/>
</dbReference>
<sequence>MLASILGGGHSVRFNNDRIQTLYNYTKYVAENKTAKPRITKIDKEVNLKVKKIGLSITTFSYEKTPERRYEITRKSFETLKNTVNYLDENLIIEILVDGSFTPEHKVILDEYSQYFKIIYKDHNGGIAKAKNTCIKRLYDQGCDLILLADDDILYYDGWLDFYKTNIEKTGINFIYRDIKKFGIIDIREINGVSVQCVHDHYGCFMGFTRETIDKVGYFPVTNSKYGYEHNIYTKLCIKNGLIPEEYDFVGSEKYININKESIGKSACDIRSDEFSSKPSQELYDKWDSIEIPIKCIE</sequence>